<keyword evidence="13" id="KW-1185">Reference proteome</keyword>
<reference evidence="12 13" key="1">
    <citation type="submission" date="2016-08" db="EMBL/GenBank/DDBJ databases">
        <title>Whole genome shotgun sequence of Pichia membranifaciens KS47-1.</title>
        <authorList>
            <person name="Konishi M."/>
            <person name="Ishida M."/>
            <person name="Arakawa T."/>
            <person name="Kato Y."/>
            <person name="Horiuchi J."/>
        </authorList>
    </citation>
    <scope>NUCLEOTIDE SEQUENCE [LARGE SCALE GENOMIC DNA]</scope>
    <source>
        <strain evidence="12 13">KS47-1</strain>
    </source>
</reference>
<dbReference type="Proteomes" id="UP000186136">
    <property type="component" value="Unassembled WGS sequence"/>
</dbReference>
<dbReference type="GO" id="GO:0005789">
    <property type="term" value="C:endoplasmic reticulum membrane"/>
    <property type="evidence" value="ECO:0007669"/>
    <property type="project" value="UniProtKB-SubCell"/>
</dbReference>
<evidence type="ECO:0000256" key="1">
    <source>
        <dbReference type="ARBA" id="ARBA00004586"/>
    </source>
</evidence>
<feature type="region of interest" description="Disordered" evidence="9">
    <location>
        <begin position="528"/>
        <end position="578"/>
    </location>
</feature>
<gene>
    <name evidence="12" type="ORF">PMKS-003356</name>
</gene>
<dbReference type="GO" id="GO:0032865">
    <property type="term" value="C:ERMES complex"/>
    <property type="evidence" value="ECO:0007669"/>
    <property type="project" value="TreeGrafter"/>
</dbReference>
<comment type="caution">
    <text evidence="12">The sequence shown here is derived from an EMBL/GenBank/DDBJ whole genome shotgun (WGS) entry which is preliminary data.</text>
</comment>
<name>A0A1Q2YK53_9ASCO</name>
<feature type="compositionally biased region" description="Polar residues" evidence="9">
    <location>
        <begin position="558"/>
        <end position="574"/>
    </location>
</feature>
<feature type="domain" description="SMP-LTD" evidence="11">
    <location>
        <begin position="326"/>
        <end position="517"/>
    </location>
</feature>
<feature type="region of interest" description="Disordered" evidence="9">
    <location>
        <begin position="617"/>
        <end position="640"/>
    </location>
</feature>
<keyword evidence="5 10" id="KW-1133">Transmembrane helix</keyword>
<organism evidence="12 13">
    <name type="scientific">Pichia membranifaciens</name>
    <dbReference type="NCBI Taxonomy" id="4926"/>
    <lineage>
        <taxon>Eukaryota</taxon>
        <taxon>Fungi</taxon>
        <taxon>Dikarya</taxon>
        <taxon>Ascomycota</taxon>
        <taxon>Saccharomycotina</taxon>
        <taxon>Pichiomycetes</taxon>
        <taxon>Pichiales</taxon>
        <taxon>Pichiaceae</taxon>
        <taxon>Pichia</taxon>
    </lineage>
</organism>
<evidence type="ECO:0000256" key="3">
    <source>
        <dbReference type="ARBA" id="ARBA00022692"/>
    </source>
</evidence>
<evidence type="ECO:0000259" key="11">
    <source>
        <dbReference type="PROSITE" id="PS51847"/>
    </source>
</evidence>
<evidence type="ECO:0000256" key="9">
    <source>
        <dbReference type="SAM" id="MobiDB-lite"/>
    </source>
</evidence>
<dbReference type="InterPro" id="IPR011993">
    <property type="entry name" value="PH-like_dom_sf"/>
</dbReference>
<dbReference type="GO" id="GO:0008289">
    <property type="term" value="F:lipid binding"/>
    <property type="evidence" value="ECO:0007669"/>
    <property type="project" value="UniProtKB-KW"/>
</dbReference>
<feature type="region of interest" description="Disordered" evidence="9">
    <location>
        <begin position="663"/>
        <end position="712"/>
    </location>
</feature>
<dbReference type="Gene3D" id="2.30.29.30">
    <property type="entry name" value="Pleckstrin-homology domain (PH domain)/Phosphotyrosine-binding domain (PTB)"/>
    <property type="match status" value="1"/>
</dbReference>
<evidence type="ECO:0000256" key="8">
    <source>
        <dbReference type="ARBA" id="ARBA00023136"/>
    </source>
</evidence>
<dbReference type="EMBL" id="BDGI01000143">
    <property type="protein sequence ID" value="GAV29851.1"/>
    <property type="molecule type" value="Genomic_DNA"/>
</dbReference>
<dbReference type="PANTHER" id="PTHR13466:SF19">
    <property type="entry name" value="NUCLEUS-VACUOLE JUNCTION PROTEIN 2"/>
    <property type="match status" value="1"/>
</dbReference>
<protein>
    <recommendedName>
        <fullName evidence="11">SMP-LTD domain-containing protein</fullName>
    </recommendedName>
</protein>
<evidence type="ECO:0000256" key="10">
    <source>
        <dbReference type="SAM" id="Phobius"/>
    </source>
</evidence>
<evidence type="ECO:0000256" key="5">
    <source>
        <dbReference type="ARBA" id="ARBA00022989"/>
    </source>
</evidence>
<keyword evidence="6" id="KW-0445">Lipid transport</keyword>
<feature type="compositionally biased region" description="Basic and acidic residues" evidence="9">
    <location>
        <begin position="531"/>
        <end position="554"/>
    </location>
</feature>
<dbReference type="PANTHER" id="PTHR13466">
    <property type="entry name" value="TEX2 PROTEIN-RELATED"/>
    <property type="match status" value="1"/>
</dbReference>
<feature type="region of interest" description="Disordered" evidence="9">
    <location>
        <begin position="133"/>
        <end position="158"/>
    </location>
</feature>
<evidence type="ECO:0000256" key="4">
    <source>
        <dbReference type="ARBA" id="ARBA00022824"/>
    </source>
</evidence>
<feature type="compositionally biased region" description="Low complexity" evidence="9">
    <location>
        <begin position="668"/>
        <end position="678"/>
    </location>
</feature>
<feature type="compositionally biased region" description="Pro residues" evidence="9">
    <location>
        <begin position="891"/>
        <end position="900"/>
    </location>
</feature>
<feature type="compositionally biased region" description="Polar residues" evidence="9">
    <location>
        <begin position="853"/>
        <end position="873"/>
    </location>
</feature>
<dbReference type="Pfam" id="PF15413">
    <property type="entry name" value="PH_11"/>
    <property type="match status" value="1"/>
</dbReference>
<keyword evidence="7" id="KW-0446">Lipid-binding</keyword>
<accession>A0A1Q2YK53</accession>
<dbReference type="InterPro" id="IPR031468">
    <property type="entry name" value="SMP_LBD"/>
</dbReference>
<comment type="subcellular location">
    <subcellularLocation>
        <location evidence="1">Endoplasmic reticulum membrane</location>
    </subcellularLocation>
</comment>
<feature type="compositionally biased region" description="Polar residues" evidence="9">
    <location>
        <begin position="617"/>
        <end position="632"/>
    </location>
</feature>
<evidence type="ECO:0000256" key="7">
    <source>
        <dbReference type="ARBA" id="ARBA00023121"/>
    </source>
</evidence>
<keyword evidence="8 10" id="KW-0472">Membrane</keyword>
<proteinExistence type="predicted"/>
<dbReference type="Pfam" id="PF10296">
    <property type="entry name" value="MMM1"/>
    <property type="match status" value="1"/>
</dbReference>
<dbReference type="GO" id="GO:0015914">
    <property type="term" value="P:phospholipid transport"/>
    <property type="evidence" value="ECO:0007669"/>
    <property type="project" value="TreeGrafter"/>
</dbReference>
<dbReference type="CDD" id="cd21675">
    <property type="entry name" value="SMP_TEX2"/>
    <property type="match status" value="1"/>
</dbReference>
<evidence type="ECO:0000256" key="2">
    <source>
        <dbReference type="ARBA" id="ARBA00022448"/>
    </source>
</evidence>
<evidence type="ECO:0000256" key="6">
    <source>
        <dbReference type="ARBA" id="ARBA00023055"/>
    </source>
</evidence>
<dbReference type="InterPro" id="IPR019411">
    <property type="entry name" value="MMM1_dom"/>
</dbReference>
<keyword evidence="3 10" id="KW-0812">Transmembrane</keyword>
<dbReference type="OrthoDB" id="26740at2759"/>
<dbReference type="PROSITE" id="PS51847">
    <property type="entry name" value="SMP"/>
    <property type="match status" value="1"/>
</dbReference>
<dbReference type="AlphaFoldDB" id="A0A1Q2YK53"/>
<evidence type="ECO:0000313" key="12">
    <source>
        <dbReference type="EMBL" id="GAV29851.1"/>
    </source>
</evidence>
<feature type="region of interest" description="Disordered" evidence="9">
    <location>
        <begin position="853"/>
        <end position="915"/>
    </location>
</feature>
<sequence>MGFLCYVLTYIVGGVTFIPLILVLIWYQSPQAPNSVSERDHIDAVKAERESLEKGEPKGYRDLKAGEFFDKEKLGIKAYHAGWITVTKEFYRFPQINPEEFKQTSTSNSDGDLSNGSGGSALGNTASGGIFSKMMKGGGGNGSHSHSNSMDEDFKEGEQDTATLGAAKLKQIRKRNRFYGVIKHGNLFLYSDETQKNVKHAIVLDHYTVAIWPRNLRDGQLFTKRSAICLINTDELAQSKEKAQEFLKLLKSKSDNIPPPKNCYFLYADVSIEKEDWYFALLRATCNNNALSKLNPNLDPTIMAKPAYYNTADILDLIETLNATEHQLTTKWINALIGRLFLSTYKTDEFKAAFWLKIEDRLKKIRTPGFLDQLQINRIDVGHSGPFFTDPKLKTLSPEGDLEVLVNVSYQGRAMVEIATKLFVNLGVGFKQRQFDIVMKLIVNKIEGELLLKIKPQPSSRVWYTFSKMPDIDITIEPVFSSRAVSYGIITSIIESRFKEAIKSSLVYPFFDDFVFFRTPEETFRGGIFDRSCRKSPANDEHSDEKSDTTRDDLSTLPPFTQPINTDHLSNSGETGIKMEPIKSSNASIISRASSTTSTGASKFSEKDHVISKLSTISSETEQYNEPKSTSEFIEDDVSHSSELKDSVLKSYTRIKHWYKKSPAVPDASAASTGSSATLPRRKTGSTGSKDLNYTPPEMISNRRTKTSRPENLQLDFSSQSDTVSSGASFQLINSNVNTRPSGDAFINLDRKRGTSQSSQLGAASFTEEHPMSLSLNNNPPSSPEMFINEKFKSPTTATSNSNNSSVLNYAGNKNRVISSPSILRFSNDNEDTFSPPTVASAAALSAGLQESPMLQSNGTNEQDTESQQTHSSGEFGAPLSRPRTRLARKPVPPLPPLPPKDNEVSFPADATTPL</sequence>
<dbReference type="SUPFAM" id="SSF50729">
    <property type="entry name" value="PH domain-like"/>
    <property type="match status" value="1"/>
</dbReference>
<dbReference type="GO" id="GO:1990456">
    <property type="term" value="P:mitochondrion-endoplasmic reticulum membrane tethering"/>
    <property type="evidence" value="ECO:0007669"/>
    <property type="project" value="TreeGrafter"/>
</dbReference>
<keyword evidence="2" id="KW-0813">Transport</keyword>
<keyword evidence="4" id="KW-0256">Endoplasmic reticulum</keyword>
<evidence type="ECO:0000313" key="13">
    <source>
        <dbReference type="Proteomes" id="UP000186136"/>
    </source>
</evidence>
<feature type="transmembrane region" description="Helical" evidence="10">
    <location>
        <begin position="7"/>
        <end position="27"/>
    </location>
</feature>